<dbReference type="Proteomes" id="UP000064912">
    <property type="component" value="Chromosome"/>
</dbReference>
<feature type="signal peptide" evidence="1">
    <location>
        <begin position="1"/>
        <end position="24"/>
    </location>
</feature>
<dbReference type="GO" id="GO:0030288">
    <property type="term" value="C:outer membrane-bounded periplasmic space"/>
    <property type="evidence" value="ECO:0007669"/>
    <property type="project" value="UniProtKB-UniRule"/>
</dbReference>
<dbReference type="SUPFAM" id="SSF48452">
    <property type="entry name" value="TPR-like"/>
    <property type="match status" value="1"/>
</dbReference>
<feature type="chain" id="PRO_5009983265" description="Cell division coordinator CpoB" evidence="1">
    <location>
        <begin position="25"/>
        <end position="282"/>
    </location>
</feature>
<sequence precursor="true">MMRRIAAFALTVALGLAAGGPVSAQSRDETLADIRQELTVLNVTVQGLKRELSTTGGAMGRAAGGSALQRLDAIEEQLQRLTSKTEELEHRIRQVVDDGTRRIGDLEFRLVELEGGDVSKLGQTSTLGGGAGPDMPTPAITPAPDSTGSTDGMELAVGERADFDAGKAALASGENEKAAEILARFGETYPGSPLSGEAQFLRGEALSAAGETSQAARAYLESFSGSPSGPRAPVALLKLGLALKDLGQSREACVTLGEVRNRFSGSAEAQQAASAMGTAGCS</sequence>
<keyword evidence="1" id="KW-0131">Cell cycle</keyword>
<dbReference type="Gene3D" id="1.25.40.10">
    <property type="entry name" value="Tetratricopeptide repeat domain"/>
    <property type="match status" value="1"/>
</dbReference>
<evidence type="ECO:0000313" key="3">
    <source>
        <dbReference type="EMBL" id="BAQ70252.1"/>
    </source>
</evidence>
<accession>A0A0D6B573</accession>
<organism evidence="3 4">
    <name type="scientific">Rhodovulum sulfidophilum</name>
    <name type="common">Rhodobacter sulfidophilus</name>
    <dbReference type="NCBI Taxonomy" id="35806"/>
    <lineage>
        <taxon>Bacteria</taxon>
        <taxon>Pseudomonadati</taxon>
        <taxon>Pseudomonadota</taxon>
        <taxon>Alphaproteobacteria</taxon>
        <taxon>Rhodobacterales</taxon>
        <taxon>Paracoccaceae</taxon>
        <taxon>Rhodovulum</taxon>
    </lineage>
</organism>
<dbReference type="Pfam" id="PF13174">
    <property type="entry name" value="TPR_6"/>
    <property type="match status" value="2"/>
</dbReference>
<protein>
    <recommendedName>
        <fullName evidence="1">Cell division coordinator CpoB</fullName>
    </recommendedName>
</protein>
<dbReference type="EMBL" id="AP014800">
    <property type="protein sequence ID" value="BAQ70252.1"/>
    <property type="molecule type" value="Genomic_DNA"/>
</dbReference>
<keyword evidence="1" id="KW-0132">Cell division</keyword>
<comment type="function">
    <text evidence="1">Mediates coordination of peptidoglycan synthesis and outer membrane constriction during cell division.</text>
</comment>
<dbReference type="GO" id="GO:0043093">
    <property type="term" value="P:FtsZ-dependent cytokinesis"/>
    <property type="evidence" value="ECO:0007669"/>
    <property type="project" value="UniProtKB-UniRule"/>
</dbReference>
<dbReference type="PATRIC" id="fig|35806.4.peg.3192"/>
<dbReference type="InterPro" id="IPR034706">
    <property type="entry name" value="CpoB"/>
</dbReference>
<comment type="subcellular location">
    <subcellularLocation>
        <location evidence="1">Periplasm</location>
    </subcellularLocation>
</comment>
<evidence type="ECO:0000256" key="2">
    <source>
        <dbReference type="SAM" id="MobiDB-lite"/>
    </source>
</evidence>
<proteinExistence type="inferred from homology"/>
<dbReference type="AlphaFoldDB" id="A0A0D6B573"/>
<evidence type="ECO:0000313" key="4">
    <source>
        <dbReference type="Proteomes" id="UP000064912"/>
    </source>
</evidence>
<keyword evidence="1" id="KW-0175">Coiled coil</keyword>
<dbReference type="eggNOG" id="COG1729">
    <property type="taxonomic scope" value="Bacteria"/>
</dbReference>
<dbReference type="KEGG" id="rsu:NHU_03108"/>
<dbReference type="InterPro" id="IPR011990">
    <property type="entry name" value="TPR-like_helical_dom_sf"/>
</dbReference>
<feature type="region of interest" description="Disordered" evidence="2">
    <location>
        <begin position="121"/>
        <end position="149"/>
    </location>
</feature>
<reference evidence="3 4" key="1">
    <citation type="submission" date="2015-02" db="EMBL/GenBank/DDBJ databases">
        <title>Genome sequene of Rhodovulum sulfidophilum DSM 2351.</title>
        <authorList>
            <person name="Nagao N."/>
        </authorList>
    </citation>
    <scope>NUCLEOTIDE SEQUENCE [LARGE SCALE GENOMIC DNA]</scope>
    <source>
        <strain evidence="3 4">DSM 2351</strain>
    </source>
</reference>
<feature type="coiled-coil region" evidence="1">
    <location>
        <begin position="31"/>
        <end position="98"/>
    </location>
</feature>
<dbReference type="NCBIfam" id="TIGR02795">
    <property type="entry name" value="tol_pal_ybgF"/>
    <property type="match status" value="1"/>
</dbReference>
<dbReference type="InterPro" id="IPR019734">
    <property type="entry name" value="TPR_rpt"/>
</dbReference>
<comment type="similarity">
    <text evidence="1">Belongs to the CpoB family.</text>
</comment>
<name>A0A0D6B573_RHOSU</name>
<dbReference type="InterPro" id="IPR014162">
    <property type="entry name" value="CpoB_C"/>
</dbReference>
<keyword evidence="1" id="KW-0732">Signal</keyword>
<dbReference type="HAMAP" id="MF_02066">
    <property type="entry name" value="CpoB"/>
    <property type="match status" value="1"/>
</dbReference>
<gene>
    <name evidence="1" type="primary">cpoB</name>
    <name evidence="3" type="ORF">NHU_03108</name>
</gene>
<keyword evidence="1" id="KW-0574">Periplasm</keyword>
<evidence type="ECO:0000256" key="1">
    <source>
        <dbReference type="HAMAP-Rule" id="MF_02066"/>
    </source>
</evidence>